<proteinExistence type="predicted"/>
<evidence type="ECO:0000313" key="1">
    <source>
        <dbReference type="EMBL" id="QZE14014.1"/>
    </source>
</evidence>
<evidence type="ECO:0000313" key="2">
    <source>
        <dbReference type="Proteomes" id="UP000826212"/>
    </source>
</evidence>
<dbReference type="Proteomes" id="UP000826212">
    <property type="component" value="Chromosome"/>
</dbReference>
<keyword evidence="2" id="KW-1185">Reference proteome</keyword>
<reference evidence="1" key="1">
    <citation type="submission" date="2021-08" db="EMBL/GenBank/DDBJ databases">
        <title>Novel anaerobic bacterium isolated from sea squirt in East Sea, Republic of Korea.</title>
        <authorList>
            <person name="Nguyen T.H."/>
            <person name="Li Z."/>
            <person name="Lee Y.-J."/>
            <person name="Ko J."/>
            <person name="Kim S.-G."/>
        </authorList>
    </citation>
    <scope>NUCLEOTIDE SEQUENCE</scope>
    <source>
        <strain evidence="1">KCTC 25031</strain>
    </source>
</reference>
<gene>
    <name evidence="1" type="ORF">K4L44_16025</name>
</gene>
<protein>
    <submittedName>
        <fullName evidence="1">Uncharacterized protein</fullName>
    </submittedName>
</protein>
<accession>A0AC61NNM0</accession>
<dbReference type="EMBL" id="CP081303">
    <property type="protein sequence ID" value="QZE14014.1"/>
    <property type="molecule type" value="Genomic_DNA"/>
</dbReference>
<organism evidence="1 2">
    <name type="scientific">Halosquirtibacter laminarini</name>
    <dbReference type="NCBI Taxonomy" id="3374600"/>
    <lineage>
        <taxon>Bacteria</taxon>
        <taxon>Pseudomonadati</taxon>
        <taxon>Bacteroidota</taxon>
        <taxon>Bacteroidia</taxon>
        <taxon>Marinilabiliales</taxon>
        <taxon>Prolixibacteraceae</taxon>
        <taxon>Halosquirtibacter</taxon>
    </lineage>
</organism>
<sequence>MEQRGFKGSIIHPSFEFRSWFSHRIDGESMDKPWTKDEQTMDKPTIKQERSSI</sequence>
<name>A0AC61NNM0_9BACT</name>